<dbReference type="SUPFAM" id="SSF75304">
    <property type="entry name" value="Amidase signature (AS) enzymes"/>
    <property type="match status" value="1"/>
</dbReference>
<name>A0A1H3HTK4_9BACI</name>
<dbReference type="PROSITE" id="PS00571">
    <property type="entry name" value="AMIDASES"/>
    <property type="match status" value="1"/>
</dbReference>
<reference evidence="3" key="1">
    <citation type="submission" date="2016-10" db="EMBL/GenBank/DDBJ databases">
        <authorList>
            <person name="Varghese N."/>
            <person name="Submissions S."/>
        </authorList>
    </citation>
    <scope>NUCLEOTIDE SEQUENCE [LARGE SCALE GENOMIC DNA]</scope>
    <source>
        <strain evidence="3">SP</strain>
    </source>
</reference>
<dbReference type="InterPro" id="IPR020556">
    <property type="entry name" value="Amidase_CS"/>
</dbReference>
<dbReference type="Pfam" id="PF01425">
    <property type="entry name" value="Amidase"/>
    <property type="match status" value="2"/>
</dbReference>
<dbReference type="STRING" id="1503961.SAMN05421736_101610"/>
<evidence type="ECO:0000313" key="3">
    <source>
        <dbReference type="Proteomes" id="UP000198935"/>
    </source>
</evidence>
<feature type="domain" description="Amidase" evidence="1">
    <location>
        <begin position="19"/>
        <end position="190"/>
    </location>
</feature>
<dbReference type="Gene3D" id="3.90.1300.10">
    <property type="entry name" value="Amidase signature (AS) domain"/>
    <property type="match status" value="1"/>
</dbReference>
<dbReference type="InterPro" id="IPR023631">
    <property type="entry name" value="Amidase_dom"/>
</dbReference>
<dbReference type="InterPro" id="IPR036928">
    <property type="entry name" value="AS_sf"/>
</dbReference>
<sequence length="393" mass="42889">MRDYYHAFVGKDVTQEPLHEGALSGLTFAVKDVFHVKNVKATAGNPDWLRTHKPAEKNAEVIDTLLKSGARLTGTTITDELMYSLNGENFHYGTPINPKAPERIPGGSSSGSAVAVAAELSDFALGTDTGGSIRIPAAYCGVFGFRPTHGAVSADGVIPLAASFDTVGWLAREPQTLLEIGKELLGDQPLETSPFQSIFFGGDAWSLADEESKKALSAAVNFFEKSFSCRWQEVSREGLDKWSDVFRTLQGLEIWRTHGEWIKEVEPVFGPDISERFQMAGALREEEWEPHSRLREEIKEQLTALLREGGLLVIPTAPGIAPKQRSSKAEMDKRRARTMQLTCIAGLGGLPQVTMPAAAVDDVPVGLSLIAAPGQDLALLQWVNEYWQEIVKG</sequence>
<protein>
    <submittedName>
        <fullName evidence="2">Amidase</fullName>
    </submittedName>
</protein>
<organism evidence="2 3">
    <name type="scientific">Evansella caseinilytica</name>
    <dbReference type="NCBI Taxonomy" id="1503961"/>
    <lineage>
        <taxon>Bacteria</taxon>
        <taxon>Bacillati</taxon>
        <taxon>Bacillota</taxon>
        <taxon>Bacilli</taxon>
        <taxon>Bacillales</taxon>
        <taxon>Bacillaceae</taxon>
        <taxon>Evansella</taxon>
    </lineage>
</organism>
<gene>
    <name evidence="2" type="ORF">SAMN05421736_101610</name>
</gene>
<dbReference type="OrthoDB" id="9811471at2"/>
<dbReference type="EMBL" id="FNPI01000001">
    <property type="protein sequence ID" value="SDY18762.1"/>
    <property type="molecule type" value="Genomic_DNA"/>
</dbReference>
<keyword evidence="3" id="KW-1185">Reference proteome</keyword>
<evidence type="ECO:0000313" key="2">
    <source>
        <dbReference type="EMBL" id="SDY18762.1"/>
    </source>
</evidence>
<dbReference type="NCBIfam" id="NF006169">
    <property type="entry name" value="PRK08310.1"/>
    <property type="match status" value="1"/>
</dbReference>
<dbReference type="Proteomes" id="UP000198935">
    <property type="component" value="Unassembled WGS sequence"/>
</dbReference>
<dbReference type="PANTHER" id="PTHR46310">
    <property type="entry name" value="AMIDASE 1"/>
    <property type="match status" value="1"/>
</dbReference>
<proteinExistence type="predicted"/>
<feature type="domain" description="Amidase" evidence="1">
    <location>
        <begin position="268"/>
        <end position="380"/>
    </location>
</feature>
<evidence type="ECO:0000259" key="1">
    <source>
        <dbReference type="Pfam" id="PF01425"/>
    </source>
</evidence>
<dbReference type="AlphaFoldDB" id="A0A1H3HTK4"/>
<accession>A0A1H3HTK4</accession>
<dbReference type="PANTHER" id="PTHR46310:SF7">
    <property type="entry name" value="AMIDASE 1"/>
    <property type="match status" value="1"/>
</dbReference>